<evidence type="ECO:0000256" key="1">
    <source>
        <dbReference type="SAM" id="MobiDB-lite"/>
    </source>
</evidence>
<dbReference type="Proteomes" id="UP000004662">
    <property type="component" value="Chromosome"/>
</dbReference>
<sequence>MSLSKKSKADSRCPPPSPPPSACAPNAGDNAIVVTITSAAAGSPAKGSVLSEKMTLRMGRPRKPSWSSPLREPRGPFKEQPAGTRSRHKLASRLLGRAAEVLGGEEQARQWLTSPNTLFDGRAPIDYAETAEGMALVLDVLGRIEYGVFS</sequence>
<feature type="compositionally biased region" description="Pro residues" evidence="1">
    <location>
        <begin position="13"/>
        <end position="22"/>
    </location>
</feature>
<feature type="domain" description="Antitoxin Xre/MbcA/ParS-like toxin-binding" evidence="2">
    <location>
        <begin position="98"/>
        <end position="147"/>
    </location>
</feature>
<organism evidence="3 4">
    <name type="scientific">Solidesulfovibrio carbinoliphilus subsp. oakridgensis</name>
    <dbReference type="NCBI Taxonomy" id="694327"/>
    <lineage>
        <taxon>Bacteria</taxon>
        <taxon>Pseudomonadati</taxon>
        <taxon>Thermodesulfobacteriota</taxon>
        <taxon>Desulfovibrionia</taxon>
        <taxon>Desulfovibrionales</taxon>
        <taxon>Desulfovibrionaceae</taxon>
        <taxon>Solidesulfovibrio</taxon>
    </lineage>
</organism>
<protein>
    <recommendedName>
        <fullName evidence="2">Antitoxin Xre/MbcA/ParS-like toxin-binding domain-containing protein</fullName>
    </recommendedName>
</protein>
<evidence type="ECO:0000259" key="2">
    <source>
        <dbReference type="Pfam" id="PF09722"/>
    </source>
</evidence>
<keyword evidence="4" id="KW-1185">Reference proteome</keyword>
<evidence type="ECO:0000313" key="4">
    <source>
        <dbReference type="Proteomes" id="UP000004662"/>
    </source>
</evidence>
<dbReference type="HOGENOM" id="CLU_1737628_0_0_7"/>
<name>G7Q511_9BACT</name>
<gene>
    <name evidence="3" type="ORF">DFW101_1932</name>
</gene>
<evidence type="ECO:0000313" key="3">
    <source>
        <dbReference type="EMBL" id="EHJ47938.1"/>
    </source>
</evidence>
<feature type="region of interest" description="Disordered" evidence="1">
    <location>
        <begin position="55"/>
        <end position="88"/>
    </location>
</feature>
<reference evidence="4" key="1">
    <citation type="journal article" date="2015" name="Genome Announc.">
        <title>High-Quality Draft Genome Sequence of Desulfovibrio carbinoliphilus FW-101-2B, an Organic Acid-Oxidizing Sulfate-Reducing Bacterium Isolated from Uranium(VI)-Contaminated Groundwater.</title>
        <authorList>
            <person name="Ramsay B.D."/>
            <person name="Hwang C."/>
            <person name="Woo H.L."/>
            <person name="Carroll S.L."/>
            <person name="Lucas S."/>
            <person name="Han J."/>
            <person name="Lapidus A.L."/>
            <person name="Cheng J.F."/>
            <person name="Goodwin L.A."/>
            <person name="Pitluck S."/>
            <person name="Peters L."/>
            <person name="Chertkov O."/>
            <person name="Held B."/>
            <person name="Detter J.C."/>
            <person name="Han C.S."/>
            <person name="Tapia R."/>
            <person name="Land M.L."/>
            <person name="Hauser L.J."/>
            <person name="Kyrpides N.C."/>
            <person name="Ivanova N.N."/>
            <person name="Mikhailova N."/>
            <person name="Pagani I."/>
            <person name="Woyke T."/>
            <person name="Arkin A.P."/>
            <person name="Dehal P."/>
            <person name="Chivian D."/>
            <person name="Criddle C.S."/>
            <person name="Wu W."/>
            <person name="Chakraborty R."/>
            <person name="Hazen T.C."/>
            <person name="Fields M.W."/>
        </authorList>
    </citation>
    <scope>NUCLEOTIDE SEQUENCE [LARGE SCALE GENOMIC DNA]</scope>
    <source>
        <strain evidence="4">FW-101-2B</strain>
    </source>
</reference>
<dbReference type="InterPro" id="IPR024467">
    <property type="entry name" value="Xre/MbcA/ParS-like_toxin-bd"/>
</dbReference>
<feature type="region of interest" description="Disordered" evidence="1">
    <location>
        <begin position="1"/>
        <end position="27"/>
    </location>
</feature>
<dbReference type="EMBL" id="CM001368">
    <property type="protein sequence ID" value="EHJ47938.1"/>
    <property type="molecule type" value="Genomic_DNA"/>
</dbReference>
<proteinExistence type="predicted"/>
<accession>G7Q511</accession>
<dbReference type="AlphaFoldDB" id="G7Q511"/>
<dbReference type="eggNOG" id="COG5642">
    <property type="taxonomic scope" value="Bacteria"/>
</dbReference>
<dbReference type="Pfam" id="PF09722">
    <property type="entry name" value="Xre_MbcA_ParS_C"/>
    <property type="match status" value="1"/>
</dbReference>